<dbReference type="AlphaFoldDB" id="A0A2M4DBG1"/>
<reference evidence="1" key="1">
    <citation type="submission" date="2018-01" db="EMBL/GenBank/DDBJ databases">
        <title>An insight into the sialome of Amazonian anophelines.</title>
        <authorList>
            <person name="Ribeiro J.M."/>
            <person name="Scarpassa V."/>
            <person name="Calvo E."/>
        </authorList>
    </citation>
    <scope>NUCLEOTIDE SEQUENCE</scope>
</reference>
<name>A0A2M4DBG1_ANODA</name>
<dbReference type="EMBL" id="GGFL01010707">
    <property type="protein sequence ID" value="MBW74885.1"/>
    <property type="molecule type" value="Transcribed_RNA"/>
</dbReference>
<proteinExistence type="predicted"/>
<accession>A0A2M4DBG1</accession>
<sequence>MMVPLVPVTLSVHATRAACPRQRFTVFPKARGEEKHRMASGTRHTFRVCRSCRSRPAGNATKTSCAKRTGHEKLQHCCRFLLLPPW</sequence>
<protein>
    <submittedName>
        <fullName evidence="1">Putative secreted protein</fullName>
    </submittedName>
</protein>
<organism evidence="1">
    <name type="scientific">Anopheles darlingi</name>
    <name type="common">Mosquito</name>
    <dbReference type="NCBI Taxonomy" id="43151"/>
    <lineage>
        <taxon>Eukaryota</taxon>
        <taxon>Metazoa</taxon>
        <taxon>Ecdysozoa</taxon>
        <taxon>Arthropoda</taxon>
        <taxon>Hexapoda</taxon>
        <taxon>Insecta</taxon>
        <taxon>Pterygota</taxon>
        <taxon>Neoptera</taxon>
        <taxon>Endopterygota</taxon>
        <taxon>Diptera</taxon>
        <taxon>Nematocera</taxon>
        <taxon>Culicoidea</taxon>
        <taxon>Culicidae</taxon>
        <taxon>Anophelinae</taxon>
        <taxon>Anopheles</taxon>
    </lineage>
</organism>
<evidence type="ECO:0000313" key="1">
    <source>
        <dbReference type="EMBL" id="MBW74885.1"/>
    </source>
</evidence>